<dbReference type="InterPro" id="IPR036737">
    <property type="entry name" value="OmpA-like_sf"/>
</dbReference>
<dbReference type="PANTHER" id="PTHR30329:SF21">
    <property type="entry name" value="LIPOPROTEIN YIAD-RELATED"/>
    <property type="match status" value="1"/>
</dbReference>
<keyword evidence="5" id="KW-1185">Reference proteome</keyword>
<dbReference type="CDD" id="cd07185">
    <property type="entry name" value="OmpA_C-like"/>
    <property type="match status" value="2"/>
</dbReference>
<feature type="domain" description="OmpA-like" evidence="3">
    <location>
        <begin position="11"/>
        <end position="122"/>
    </location>
</feature>
<dbReference type="PANTHER" id="PTHR30329">
    <property type="entry name" value="STATOR ELEMENT OF FLAGELLAR MOTOR COMPLEX"/>
    <property type="match status" value="1"/>
</dbReference>
<sequence>MFRLFFLLFFCCPLYAQQKLDVYFDFDKYDLNAQAIHNLNSWIAEGKAYKVTKLYGFCDWKGSNGYNDTLALRRVHAVYDYLKQQNISVEKNIEIRGFGEDFKQSPRQEENRRVTLFYEVEQPQNPTPAMEPPAVVLKDAVAQAKVGDRIALKQILFHNHSAKFMPESEPVLLELLCVMEENPTLKIEIQGHICCDTESRYTYISEARARAVYTYLLRYKIDRKRMTYKGYGTQQPLFPIPERNAQEEAANRRVEIRILAR</sequence>
<dbReference type="GO" id="GO:0016020">
    <property type="term" value="C:membrane"/>
    <property type="evidence" value="ECO:0007669"/>
    <property type="project" value="UniProtKB-UniRule"/>
</dbReference>
<dbReference type="Proteomes" id="UP000184147">
    <property type="component" value="Unassembled WGS sequence"/>
</dbReference>
<evidence type="ECO:0000259" key="3">
    <source>
        <dbReference type="PROSITE" id="PS51123"/>
    </source>
</evidence>
<evidence type="ECO:0000256" key="1">
    <source>
        <dbReference type="PROSITE-ProRule" id="PRU00473"/>
    </source>
</evidence>
<dbReference type="AlphaFoldDB" id="A0A1M5DSD2"/>
<feature type="signal peptide" evidence="2">
    <location>
        <begin position="1"/>
        <end position="16"/>
    </location>
</feature>
<dbReference type="InterPro" id="IPR050330">
    <property type="entry name" value="Bact_OuterMem_StrucFunc"/>
</dbReference>
<organism evidence="4 5">
    <name type="scientific">Flavobacterium fontis</name>
    <dbReference type="NCBI Taxonomy" id="1124188"/>
    <lineage>
        <taxon>Bacteria</taxon>
        <taxon>Pseudomonadati</taxon>
        <taxon>Bacteroidota</taxon>
        <taxon>Flavobacteriia</taxon>
        <taxon>Flavobacteriales</taxon>
        <taxon>Flavobacteriaceae</taxon>
        <taxon>Flavobacterium</taxon>
    </lineage>
</organism>
<dbReference type="OrthoDB" id="9782229at2"/>
<dbReference type="InterPro" id="IPR006665">
    <property type="entry name" value="OmpA-like"/>
</dbReference>
<keyword evidence="1" id="KW-0472">Membrane</keyword>
<proteinExistence type="predicted"/>
<accession>A0A1M5DSD2</accession>
<dbReference type="Pfam" id="PF00691">
    <property type="entry name" value="OmpA"/>
    <property type="match status" value="2"/>
</dbReference>
<feature type="chain" id="PRO_5009909623" evidence="2">
    <location>
        <begin position="17"/>
        <end position="261"/>
    </location>
</feature>
<name>A0A1M5DSD2_9FLAO</name>
<dbReference type="RefSeq" id="WP_073364816.1">
    <property type="nucleotide sequence ID" value="NZ_FQVQ01000016.1"/>
</dbReference>
<reference evidence="4 5" key="1">
    <citation type="submission" date="2016-11" db="EMBL/GenBank/DDBJ databases">
        <authorList>
            <person name="Jaros S."/>
            <person name="Januszkiewicz K."/>
            <person name="Wedrychowicz H."/>
        </authorList>
    </citation>
    <scope>NUCLEOTIDE SEQUENCE [LARGE SCALE GENOMIC DNA]</scope>
    <source>
        <strain evidence="4 5">DSM 25660</strain>
    </source>
</reference>
<dbReference type="PROSITE" id="PS51123">
    <property type="entry name" value="OMPA_2"/>
    <property type="match status" value="2"/>
</dbReference>
<feature type="domain" description="OmpA-like" evidence="3">
    <location>
        <begin position="143"/>
        <end position="261"/>
    </location>
</feature>
<evidence type="ECO:0000256" key="2">
    <source>
        <dbReference type="SAM" id="SignalP"/>
    </source>
</evidence>
<dbReference type="STRING" id="1124188.SAMN05444377_11625"/>
<keyword evidence="2" id="KW-0732">Signal</keyword>
<protein>
    <submittedName>
        <fullName evidence="4">Outer membrane protein OmpA</fullName>
    </submittedName>
</protein>
<dbReference type="SUPFAM" id="SSF103088">
    <property type="entry name" value="OmpA-like"/>
    <property type="match status" value="2"/>
</dbReference>
<evidence type="ECO:0000313" key="4">
    <source>
        <dbReference type="EMBL" id="SHF69761.1"/>
    </source>
</evidence>
<evidence type="ECO:0000313" key="5">
    <source>
        <dbReference type="Proteomes" id="UP000184147"/>
    </source>
</evidence>
<dbReference type="EMBL" id="FQVQ01000016">
    <property type="protein sequence ID" value="SHF69761.1"/>
    <property type="molecule type" value="Genomic_DNA"/>
</dbReference>
<dbReference type="Gene3D" id="3.30.1330.60">
    <property type="entry name" value="OmpA-like domain"/>
    <property type="match status" value="2"/>
</dbReference>
<gene>
    <name evidence="4" type="ORF">SAMN05444377_11625</name>
</gene>